<dbReference type="Proteomes" id="UP001454036">
    <property type="component" value="Unassembled WGS sequence"/>
</dbReference>
<sequence length="121" mass="13650">MKRSAQKKKAASKVLAHDYGEGVVHSQGSTSHMGPVAPQTTLPAVMVDLTSYATLYDPAMGHYESNVNEEEFRQREGKAIMLPLYTGMYLTTLYQVPNLEVTEKAPWKARKFQYHLAKQLF</sequence>
<keyword evidence="2" id="KW-1185">Reference proteome</keyword>
<organism evidence="1 2">
    <name type="scientific">Lithospermum erythrorhizon</name>
    <name type="common">Purple gromwell</name>
    <name type="synonym">Lithospermum officinale var. erythrorhizon</name>
    <dbReference type="NCBI Taxonomy" id="34254"/>
    <lineage>
        <taxon>Eukaryota</taxon>
        <taxon>Viridiplantae</taxon>
        <taxon>Streptophyta</taxon>
        <taxon>Embryophyta</taxon>
        <taxon>Tracheophyta</taxon>
        <taxon>Spermatophyta</taxon>
        <taxon>Magnoliopsida</taxon>
        <taxon>eudicotyledons</taxon>
        <taxon>Gunneridae</taxon>
        <taxon>Pentapetalae</taxon>
        <taxon>asterids</taxon>
        <taxon>lamiids</taxon>
        <taxon>Boraginales</taxon>
        <taxon>Boraginaceae</taxon>
        <taxon>Boraginoideae</taxon>
        <taxon>Lithospermeae</taxon>
        <taxon>Lithospermum</taxon>
    </lineage>
</organism>
<evidence type="ECO:0000313" key="2">
    <source>
        <dbReference type="Proteomes" id="UP001454036"/>
    </source>
</evidence>
<dbReference type="EMBL" id="BAABME010024196">
    <property type="protein sequence ID" value="GAA0169696.1"/>
    <property type="molecule type" value="Genomic_DNA"/>
</dbReference>
<reference evidence="1 2" key="1">
    <citation type="submission" date="2024-01" db="EMBL/GenBank/DDBJ databases">
        <title>The complete chloroplast genome sequence of Lithospermum erythrorhizon: insights into the phylogenetic relationship among Boraginaceae species and the maternal lineages of purple gromwells.</title>
        <authorList>
            <person name="Okada T."/>
            <person name="Watanabe K."/>
        </authorList>
    </citation>
    <scope>NUCLEOTIDE SEQUENCE [LARGE SCALE GENOMIC DNA]</scope>
</reference>
<gene>
    <name evidence="1" type="ORF">LIER_40812</name>
</gene>
<accession>A0AAV3R303</accession>
<name>A0AAV3R303_LITER</name>
<protein>
    <submittedName>
        <fullName evidence="1">Uncharacterized protein</fullName>
    </submittedName>
</protein>
<evidence type="ECO:0000313" key="1">
    <source>
        <dbReference type="EMBL" id="GAA0169696.1"/>
    </source>
</evidence>
<comment type="caution">
    <text evidence="1">The sequence shown here is derived from an EMBL/GenBank/DDBJ whole genome shotgun (WGS) entry which is preliminary data.</text>
</comment>
<proteinExistence type="predicted"/>
<dbReference type="AlphaFoldDB" id="A0AAV3R303"/>